<reference evidence="6" key="1">
    <citation type="submission" date="2021-04" db="EMBL/GenBank/DDBJ databases">
        <title>Genomes of microviruses identified in yellow-bellied marmot fecal samples.</title>
        <authorList>
            <person name="Varsani A."/>
            <person name="Kraberger S."/>
            <person name="Chatterjee A."/>
            <person name="Richet C."/>
            <person name="Fontenele R.S."/>
            <person name="Schmidlin K."/>
            <person name="Blumstein D.T."/>
        </authorList>
    </citation>
    <scope>NUCLEOTIDE SEQUENCE</scope>
    <source>
        <strain evidence="6">Mar35</strain>
    </source>
</reference>
<comment type="similarity">
    <text evidence="2">Belongs to the microviridae F protein family.</text>
</comment>
<dbReference type="Gene3D" id="2.60.169.10">
    <property type="entry name" value="Microviridae F protein"/>
    <property type="match status" value="1"/>
</dbReference>
<dbReference type="InterPro" id="IPR003514">
    <property type="entry name" value="Microviridae_protein_F"/>
</dbReference>
<dbReference type="Pfam" id="PF02305">
    <property type="entry name" value="Phage_F"/>
    <property type="match status" value="1"/>
</dbReference>
<dbReference type="InterPro" id="IPR037002">
    <property type="entry name" value="Microviridae_protein_F_sf"/>
</dbReference>
<evidence type="ECO:0000256" key="3">
    <source>
        <dbReference type="ARBA" id="ARBA00022431"/>
    </source>
</evidence>
<proteinExistence type="inferred from homology"/>
<organism evidence="6">
    <name type="scientific">Microvirus mar35</name>
    <dbReference type="NCBI Taxonomy" id="2851169"/>
    <lineage>
        <taxon>Viruses</taxon>
        <taxon>Monodnaviria</taxon>
        <taxon>Sangervirae</taxon>
        <taxon>Phixviricota</taxon>
        <taxon>Malgrandaviricetes</taxon>
        <taxon>Petitvirales</taxon>
        <taxon>Microviridae</taxon>
    </lineage>
</organism>
<evidence type="ECO:0000256" key="1">
    <source>
        <dbReference type="ARBA" id="ARBA00004328"/>
    </source>
</evidence>
<comment type="subcellular location">
    <subcellularLocation>
        <location evidence="1">Virion</location>
    </subcellularLocation>
</comment>
<name>A0A8F5MKN8_9VIRU</name>
<dbReference type="GO" id="GO:0005198">
    <property type="term" value="F:structural molecule activity"/>
    <property type="evidence" value="ECO:0007669"/>
    <property type="project" value="InterPro"/>
</dbReference>
<protein>
    <submittedName>
        <fullName evidence="6">Major capsid protein</fullName>
    </submittedName>
</protein>
<evidence type="ECO:0000313" key="6">
    <source>
        <dbReference type="EMBL" id="QXN75172.1"/>
    </source>
</evidence>
<keyword evidence="3" id="KW-1140">T=1 icosahedral capsid protein</keyword>
<keyword evidence="4" id="KW-0167">Capsid protein</keyword>
<dbReference type="SUPFAM" id="SSF88645">
    <property type="entry name" value="ssDNA viruses"/>
    <property type="match status" value="1"/>
</dbReference>
<dbReference type="GO" id="GO:0039615">
    <property type="term" value="C:T=1 icosahedral viral capsid"/>
    <property type="evidence" value="ECO:0007669"/>
    <property type="project" value="UniProtKB-KW"/>
</dbReference>
<keyword evidence="5" id="KW-0946">Virion</keyword>
<evidence type="ECO:0000256" key="5">
    <source>
        <dbReference type="ARBA" id="ARBA00022844"/>
    </source>
</evidence>
<evidence type="ECO:0000256" key="4">
    <source>
        <dbReference type="ARBA" id="ARBA00022561"/>
    </source>
</evidence>
<dbReference type="InterPro" id="IPR016184">
    <property type="entry name" value="Capsid/spike_ssDNA_virus"/>
</dbReference>
<evidence type="ECO:0000256" key="2">
    <source>
        <dbReference type="ARBA" id="ARBA00009963"/>
    </source>
</evidence>
<sequence>MASLMEVMVKKPNTSNFDLSKNISMSANTGPLYPVYQHYCVPGEFVSINYDALIRTNPAFAPLYGRYKVKIDTFFCPYRLYNPSYRLNDDDFDVYGTLHPLIRLPQVGTGQSTLTVNFQTPSVYPGSVLNYLGLPPFYFDRSAAGNYCEFNAYAYAAYVDIYRNYYVDPQRTYGVVMGVTRGDIDNNFRRPYVINYPMDSLNDVVRSFSEAQPGSPAVLDFNESFMAGYDAGLFLRTYQPDIFTANLNPIALSELYTTNGVRVSDNVFTWQQARMSSKLTRLAELTQVFGGRFSDWLSGVFGITSKKNLDIPQYLGSSTMYFSFSEETVSATTSQATTGAPVGKGFSSSNSFRPIKFKATEYGVLMTILSICPIPHYIQGVNPFLLKKKASDDYNPILDNIGFQDLPLAYLYASYNGDYTKRAPGASPITLNVWTGVSGQFADPFKVVLGSVPAWTEYCTAWDTAYGCVASVHDRIYWTLARQFSPSVAPANLTASSYGLRSLPAFNSMNDFDSYVRPNYWQYPFSVQDTNAQNWFVRLSLSVKATLPKSKNVMPTLN</sequence>
<accession>A0A8F5MKN8</accession>
<dbReference type="EMBL" id="MZ089781">
    <property type="protein sequence ID" value="QXN75172.1"/>
    <property type="molecule type" value="Genomic_DNA"/>
</dbReference>